<dbReference type="EMBL" id="JABSTQ010008903">
    <property type="protein sequence ID" value="KAG0433936.1"/>
    <property type="molecule type" value="Genomic_DNA"/>
</dbReference>
<organism evidence="1 2">
    <name type="scientific">Ixodes persulcatus</name>
    <name type="common">Taiga tick</name>
    <dbReference type="NCBI Taxonomy" id="34615"/>
    <lineage>
        <taxon>Eukaryota</taxon>
        <taxon>Metazoa</taxon>
        <taxon>Ecdysozoa</taxon>
        <taxon>Arthropoda</taxon>
        <taxon>Chelicerata</taxon>
        <taxon>Arachnida</taxon>
        <taxon>Acari</taxon>
        <taxon>Parasitiformes</taxon>
        <taxon>Ixodida</taxon>
        <taxon>Ixodoidea</taxon>
        <taxon>Ixodidae</taxon>
        <taxon>Ixodinae</taxon>
        <taxon>Ixodes</taxon>
    </lineage>
</organism>
<evidence type="ECO:0000313" key="2">
    <source>
        <dbReference type="Proteomes" id="UP000805193"/>
    </source>
</evidence>
<name>A0AC60QI39_IXOPE</name>
<feature type="non-terminal residue" evidence="1">
    <location>
        <position position="96"/>
    </location>
</feature>
<accession>A0AC60QI39</accession>
<feature type="non-terminal residue" evidence="1">
    <location>
        <position position="1"/>
    </location>
</feature>
<sequence>CFWGKCIVFERGWKKCVPNVVCGDDEKNCEKKCILEHTGCPQKHKSGSCSKDFFGWKCSTASTCSPGTDGCEKACLPQDAKEEKKGFFSFIPIFGD</sequence>
<reference evidence="1 2" key="1">
    <citation type="journal article" date="2020" name="Cell">
        <title>Large-Scale Comparative Analyses of Tick Genomes Elucidate Their Genetic Diversity and Vector Capacities.</title>
        <authorList>
            <consortium name="Tick Genome and Microbiome Consortium (TIGMIC)"/>
            <person name="Jia N."/>
            <person name="Wang J."/>
            <person name="Shi W."/>
            <person name="Du L."/>
            <person name="Sun Y."/>
            <person name="Zhan W."/>
            <person name="Jiang J.F."/>
            <person name="Wang Q."/>
            <person name="Zhang B."/>
            <person name="Ji P."/>
            <person name="Bell-Sakyi L."/>
            <person name="Cui X.M."/>
            <person name="Yuan T.T."/>
            <person name="Jiang B.G."/>
            <person name="Yang W.F."/>
            <person name="Lam T.T."/>
            <person name="Chang Q.C."/>
            <person name="Ding S.J."/>
            <person name="Wang X.J."/>
            <person name="Zhu J.G."/>
            <person name="Ruan X.D."/>
            <person name="Zhao L."/>
            <person name="Wei J.T."/>
            <person name="Ye R.Z."/>
            <person name="Que T.C."/>
            <person name="Du C.H."/>
            <person name="Zhou Y.H."/>
            <person name="Cheng J.X."/>
            <person name="Dai P.F."/>
            <person name="Guo W.B."/>
            <person name="Han X.H."/>
            <person name="Huang E.J."/>
            <person name="Li L.F."/>
            <person name="Wei W."/>
            <person name="Gao Y.C."/>
            <person name="Liu J.Z."/>
            <person name="Shao H.Z."/>
            <person name="Wang X."/>
            <person name="Wang C.C."/>
            <person name="Yang T.C."/>
            <person name="Huo Q.B."/>
            <person name="Li W."/>
            <person name="Chen H.Y."/>
            <person name="Chen S.E."/>
            <person name="Zhou L.G."/>
            <person name="Ni X.B."/>
            <person name="Tian J.H."/>
            <person name="Sheng Y."/>
            <person name="Liu T."/>
            <person name="Pan Y.S."/>
            <person name="Xia L.Y."/>
            <person name="Li J."/>
            <person name="Zhao F."/>
            <person name="Cao W.C."/>
        </authorList>
    </citation>
    <scope>NUCLEOTIDE SEQUENCE [LARGE SCALE GENOMIC DNA]</scope>
    <source>
        <strain evidence="1">Iper-2018</strain>
    </source>
</reference>
<comment type="caution">
    <text evidence="1">The sequence shown here is derived from an EMBL/GenBank/DDBJ whole genome shotgun (WGS) entry which is preliminary data.</text>
</comment>
<gene>
    <name evidence="1" type="ORF">HPB47_019465</name>
</gene>
<evidence type="ECO:0000313" key="1">
    <source>
        <dbReference type="EMBL" id="KAG0433936.1"/>
    </source>
</evidence>
<proteinExistence type="predicted"/>
<dbReference type="Proteomes" id="UP000805193">
    <property type="component" value="Unassembled WGS sequence"/>
</dbReference>
<keyword evidence="2" id="KW-1185">Reference proteome</keyword>
<protein>
    <submittedName>
        <fullName evidence="1">Uncharacterized protein</fullName>
    </submittedName>
</protein>